<keyword evidence="1" id="KW-1133">Transmembrane helix</keyword>
<sequence>MAEAGQVIAWNVHSHVHRERTSDWYWALGLIALVGAAASIFFGNTLLAVILVVGAASVGVLASRTPREHGVRIDARGISIDGTLYPYASVQSFWVEESGDAPRLFVSTSGIIAPHLTLPLEDRSRAGVVRSFLKKHAKEEEQGAHFGDYVAEFFGL</sequence>
<protein>
    <recommendedName>
        <fullName evidence="4">DUF5673 domain-containing protein</fullName>
    </recommendedName>
</protein>
<dbReference type="AlphaFoldDB" id="A0A1F4XHU0"/>
<dbReference type="STRING" id="1797243.A2943_00845"/>
<keyword evidence="1" id="KW-0812">Transmembrane</keyword>
<name>A0A1F4XHU0_9BACT</name>
<dbReference type="EMBL" id="MEWX01000003">
    <property type="protein sequence ID" value="OGC81180.1"/>
    <property type="molecule type" value="Genomic_DNA"/>
</dbReference>
<reference evidence="2 3" key="1">
    <citation type="journal article" date="2016" name="Nat. Commun.">
        <title>Thousands of microbial genomes shed light on interconnected biogeochemical processes in an aquifer system.</title>
        <authorList>
            <person name="Anantharaman K."/>
            <person name="Brown C.T."/>
            <person name="Hug L.A."/>
            <person name="Sharon I."/>
            <person name="Castelle C.J."/>
            <person name="Probst A.J."/>
            <person name="Thomas B.C."/>
            <person name="Singh A."/>
            <person name="Wilkins M.J."/>
            <person name="Karaoz U."/>
            <person name="Brodie E.L."/>
            <person name="Williams K.H."/>
            <person name="Hubbard S.S."/>
            <person name="Banfield J.F."/>
        </authorList>
    </citation>
    <scope>NUCLEOTIDE SEQUENCE [LARGE SCALE GENOMIC DNA]</scope>
</reference>
<organism evidence="2 3">
    <name type="scientific">Candidatus Adlerbacteria bacterium RIFCSPLOWO2_01_FULL_51_16</name>
    <dbReference type="NCBI Taxonomy" id="1797243"/>
    <lineage>
        <taxon>Bacteria</taxon>
        <taxon>Candidatus Adleribacteriota</taxon>
    </lineage>
</organism>
<evidence type="ECO:0008006" key="4">
    <source>
        <dbReference type="Google" id="ProtNLM"/>
    </source>
</evidence>
<evidence type="ECO:0000313" key="3">
    <source>
        <dbReference type="Proteomes" id="UP000176185"/>
    </source>
</evidence>
<evidence type="ECO:0000313" key="2">
    <source>
        <dbReference type="EMBL" id="OGC81180.1"/>
    </source>
</evidence>
<keyword evidence="1" id="KW-0472">Membrane</keyword>
<feature type="transmembrane region" description="Helical" evidence="1">
    <location>
        <begin position="24"/>
        <end position="41"/>
    </location>
</feature>
<feature type="transmembrane region" description="Helical" evidence="1">
    <location>
        <begin position="47"/>
        <end position="63"/>
    </location>
</feature>
<comment type="caution">
    <text evidence="2">The sequence shown here is derived from an EMBL/GenBank/DDBJ whole genome shotgun (WGS) entry which is preliminary data.</text>
</comment>
<accession>A0A1F4XHU0</accession>
<evidence type="ECO:0000256" key="1">
    <source>
        <dbReference type="SAM" id="Phobius"/>
    </source>
</evidence>
<gene>
    <name evidence="2" type="ORF">A2943_00845</name>
</gene>
<proteinExistence type="predicted"/>
<dbReference type="Proteomes" id="UP000176185">
    <property type="component" value="Unassembled WGS sequence"/>
</dbReference>